<keyword evidence="3" id="KW-1185">Reference proteome</keyword>
<evidence type="ECO:0000313" key="3">
    <source>
        <dbReference type="Proteomes" id="UP000006911"/>
    </source>
</evidence>
<dbReference type="HOGENOM" id="CLU_2672896_0_0_1"/>
<dbReference type="KEGG" id="tml:GSTUM_00002725001"/>
<organism evidence="2 3">
    <name type="scientific">Tuber melanosporum (strain Mel28)</name>
    <name type="common">Perigord black truffle</name>
    <dbReference type="NCBI Taxonomy" id="656061"/>
    <lineage>
        <taxon>Eukaryota</taxon>
        <taxon>Fungi</taxon>
        <taxon>Dikarya</taxon>
        <taxon>Ascomycota</taxon>
        <taxon>Pezizomycotina</taxon>
        <taxon>Pezizomycetes</taxon>
        <taxon>Pezizales</taxon>
        <taxon>Tuberaceae</taxon>
        <taxon>Tuber</taxon>
    </lineage>
</organism>
<gene>
    <name evidence="2" type="ORF">GSTUM_00002725001</name>
</gene>
<reference evidence="2 3" key="1">
    <citation type="journal article" date="2010" name="Nature">
        <title>Perigord black truffle genome uncovers evolutionary origins and mechanisms of symbiosis.</title>
        <authorList>
            <person name="Martin F."/>
            <person name="Kohler A."/>
            <person name="Murat C."/>
            <person name="Balestrini R."/>
            <person name="Coutinho P.M."/>
            <person name="Jaillon O."/>
            <person name="Montanini B."/>
            <person name="Morin E."/>
            <person name="Noel B."/>
            <person name="Percudani R."/>
            <person name="Porcel B."/>
            <person name="Rubini A."/>
            <person name="Amicucci A."/>
            <person name="Amselem J."/>
            <person name="Anthouard V."/>
            <person name="Arcioni S."/>
            <person name="Artiguenave F."/>
            <person name="Aury J.M."/>
            <person name="Ballario P."/>
            <person name="Bolchi A."/>
            <person name="Brenna A."/>
            <person name="Brun A."/>
            <person name="Buee M."/>
            <person name="Cantarel B."/>
            <person name="Chevalier G."/>
            <person name="Couloux A."/>
            <person name="Da Silva C."/>
            <person name="Denoeud F."/>
            <person name="Duplessis S."/>
            <person name="Ghignone S."/>
            <person name="Hilselberger B."/>
            <person name="Iotti M."/>
            <person name="Marcais B."/>
            <person name="Mello A."/>
            <person name="Miranda M."/>
            <person name="Pacioni G."/>
            <person name="Quesneville H."/>
            <person name="Riccioni C."/>
            <person name="Ruotolo R."/>
            <person name="Splivallo R."/>
            <person name="Stocchi V."/>
            <person name="Tisserant E."/>
            <person name="Viscomi A.R."/>
            <person name="Zambonelli A."/>
            <person name="Zampieri E."/>
            <person name="Henrissat B."/>
            <person name="Lebrun M.H."/>
            <person name="Paolocci F."/>
            <person name="Bonfante P."/>
            <person name="Ottonello S."/>
            <person name="Wincker P."/>
        </authorList>
    </citation>
    <scope>NUCLEOTIDE SEQUENCE [LARGE SCALE GENOMIC DNA]</scope>
    <source>
        <strain evidence="2 3">Mel28</strain>
    </source>
</reference>
<sequence length="75" mass="8476">MEETSNSPAPSPPYFDSPLESKAAFLSQNPVGSENLQPSDFSSHKPFLYIQRVLDNHRLLRTQSRYESLPLVKGK</sequence>
<accession>D5G7Y7</accession>
<protein>
    <submittedName>
        <fullName evidence="2">(Perigord truffle) hypothetical protein</fullName>
    </submittedName>
</protein>
<evidence type="ECO:0000313" key="2">
    <source>
        <dbReference type="EMBL" id="CAZ80630.1"/>
    </source>
</evidence>
<dbReference type="Proteomes" id="UP000006911">
    <property type="component" value="Unassembled WGS sequence"/>
</dbReference>
<feature type="region of interest" description="Disordered" evidence="1">
    <location>
        <begin position="1"/>
        <end position="20"/>
    </location>
</feature>
<name>D5G7Y7_TUBMM</name>
<dbReference type="AlphaFoldDB" id="D5G7Y7"/>
<proteinExistence type="predicted"/>
<dbReference type="InParanoid" id="D5G7Y7"/>
<evidence type="ECO:0000256" key="1">
    <source>
        <dbReference type="SAM" id="MobiDB-lite"/>
    </source>
</evidence>
<dbReference type="EMBL" id="FN430035">
    <property type="protein sequence ID" value="CAZ80630.1"/>
    <property type="molecule type" value="Genomic_DNA"/>
</dbReference>